<dbReference type="RefSeq" id="WP_136399752.1">
    <property type="nucleotide sequence ID" value="NZ_CP036295.1"/>
</dbReference>
<dbReference type="Pfam" id="PF20436">
    <property type="entry name" value="LonB_AAA-LID"/>
    <property type="match status" value="1"/>
</dbReference>
<reference evidence="4 5" key="1">
    <citation type="submission" date="2019-02" db="EMBL/GenBank/DDBJ databases">
        <title>Complete Genome Sequence of Desulfovibrio desulfuricans IC1, a Sulfonate Utilizing Anaerobe.</title>
        <authorList>
            <person name="Day L.A."/>
            <person name="De Leon K.B."/>
            <person name="Wall J.D."/>
        </authorList>
    </citation>
    <scope>NUCLEOTIDE SEQUENCE [LARGE SCALE GENOMIC DNA]</scope>
    <source>
        <strain evidence="4 5">IC1</strain>
    </source>
</reference>
<name>A0A4P7UL59_DESDE</name>
<dbReference type="Gene3D" id="1.10.8.60">
    <property type="match status" value="1"/>
</dbReference>
<keyword evidence="1 2" id="KW-0645">Protease</keyword>
<keyword evidence="2" id="KW-0720">Serine protease</keyword>
<dbReference type="InterPro" id="IPR027065">
    <property type="entry name" value="Lon_Prtase"/>
</dbReference>
<dbReference type="GO" id="GO:0006508">
    <property type="term" value="P:proteolysis"/>
    <property type="evidence" value="ECO:0007669"/>
    <property type="project" value="UniProtKB-KW"/>
</dbReference>
<dbReference type="InterPro" id="IPR046843">
    <property type="entry name" value="LonB_AAA-LID"/>
</dbReference>
<comment type="similarity">
    <text evidence="2">Belongs to the peptidase S16 family.</text>
</comment>
<evidence type="ECO:0000256" key="1">
    <source>
        <dbReference type="ARBA" id="ARBA00022670"/>
    </source>
</evidence>
<dbReference type="InterPro" id="IPR014721">
    <property type="entry name" value="Ribsml_uS5_D2-typ_fold_subgr"/>
</dbReference>
<evidence type="ECO:0000259" key="3">
    <source>
        <dbReference type="PROSITE" id="PS51786"/>
    </source>
</evidence>
<protein>
    <recommendedName>
        <fullName evidence="2">endopeptidase La</fullName>
        <ecNumber evidence="2">3.4.21.53</ecNumber>
    </recommendedName>
</protein>
<dbReference type="InterPro" id="IPR020568">
    <property type="entry name" value="Ribosomal_Su5_D2-typ_SF"/>
</dbReference>
<evidence type="ECO:0000313" key="4">
    <source>
        <dbReference type="EMBL" id="QCC85598.1"/>
    </source>
</evidence>
<dbReference type="GO" id="GO:0004252">
    <property type="term" value="F:serine-type endopeptidase activity"/>
    <property type="evidence" value="ECO:0007669"/>
    <property type="project" value="UniProtKB-UniRule"/>
</dbReference>
<dbReference type="GO" id="GO:0005524">
    <property type="term" value="F:ATP binding"/>
    <property type="evidence" value="ECO:0007669"/>
    <property type="project" value="InterPro"/>
</dbReference>
<sequence length="813" mass="90346">MPTIAPLPASRLHATFDPARIPWDSSKDIPLPRNGRQNPFQPRAMQALDLALQIQTEGYNIYLSGEPDLGRSHMLLNYLGPQAKKAKTPDDLVYVHNFSDPDRPCLFALPTGMGKKFKQHLKELIEHIRDDLPRRFEASTFVKRRAKLMDNFQNARMGLLRKMNSVAVDKGFNLDMDESGGLTLHPLVEGKRLSEEEFDKLDTTLRLSLKSRGDNLVQAMSGFMRQLNKAEESFQDDERGLEQDAMNQVLSSSFTQLEQRMLKACPVKGLDAYFAALREDILKNTDAFLQRDGGAGPMGDMHGGPSADAVLYRYEVNLLVDNSGLDGAPIVVEDHPTAVNLLGCVERESEMGALVTDFTLIRAGSIHKANGGFLVLHIEDLLQHPNAWEGLLRALRSNMARIEDFGEGPDTPIRTKGINPEPLPLNLKVVLIGDEELYEGLLVNDDRFAKLFRIKAHMADSTERGAATIRAYLGHIATIIKETDLPCFDRTALAWLIDLGSHICEDQRRLSLRFPELRELMIEAAALARMQKQEYISAPVLEEAYAARVYRANLVEEIYMEEYDRDMIKVQTSGQAIGQVNGLSVTWHGDFEFGLPHRISCTVGVGHEGIIDLEREAELGGPIHTKAMMILKSYLTDLFARKKPLVLSGSLYFEQSYAGIEGDSASGAELVALLSAIADVPVRLDLAFTGAVSQTGQIMAVGGVTRKIEGFYNVCARQGLTGTQGVIIPYDNVDHLMLAPSVIKAVENKQFAIYPVRRIEEALALLTGIAVGRRLKNNGFTRGSLYDKVDTRLEQLGVYAQRAFRRSKKTKDA</sequence>
<dbReference type="Gene3D" id="3.40.50.300">
    <property type="entry name" value="P-loop containing nucleotide triphosphate hydrolases"/>
    <property type="match status" value="2"/>
</dbReference>
<dbReference type="PANTHER" id="PTHR10046">
    <property type="entry name" value="ATP DEPENDENT LON PROTEASE FAMILY MEMBER"/>
    <property type="match status" value="1"/>
</dbReference>
<comment type="catalytic activity">
    <reaction evidence="2">
        <text>Hydrolysis of proteins in presence of ATP.</text>
        <dbReference type="EC" id="3.4.21.53"/>
    </reaction>
</comment>
<dbReference type="OrthoDB" id="9758568at2"/>
<dbReference type="Pfam" id="PF20437">
    <property type="entry name" value="LonC_helical"/>
    <property type="match status" value="1"/>
</dbReference>
<feature type="domain" description="Lon proteolytic" evidence="3">
    <location>
        <begin position="574"/>
        <end position="769"/>
    </location>
</feature>
<dbReference type="InterPro" id="IPR008269">
    <property type="entry name" value="Lon_proteolytic"/>
</dbReference>
<dbReference type="Proteomes" id="UP000297065">
    <property type="component" value="Chromosome"/>
</dbReference>
<gene>
    <name evidence="4" type="ORF">DDIC_06840</name>
</gene>
<feature type="active site" evidence="2">
    <location>
        <position position="664"/>
    </location>
</feature>
<dbReference type="GO" id="GO:0004176">
    <property type="term" value="F:ATP-dependent peptidase activity"/>
    <property type="evidence" value="ECO:0007669"/>
    <property type="project" value="UniProtKB-UniRule"/>
</dbReference>
<dbReference type="Pfam" id="PF05362">
    <property type="entry name" value="Lon_C"/>
    <property type="match status" value="1"/>
</dbReference>
<dbReference type="PRINTS" id="PR00830">
    <property type="entry name" value="ENDOLAPTASE"/>
</dbReference>
<dbReference type="SUPFAM" id="SSF54211">
    <property type="entry name" value="Ribosomal protein S5 domain 2-like"/>
    <property type="match status" value="1"/>
</dbReference>
<dbReference type="EC" id="3.4.21.53" evidence="2"/>
<organism evidence="4 5">
    <name type="scientific">Desulfovibrio desulfuricans</name>
    <dbReference type="NCBI Taxonomy" id="876"/>
    <lineage>
        <taxon>Bacteria</taxon>
        <taxon>Pseudomonadati</taxon>
        <taxon>Thermodesulfobacteriota</taxon>
        <taxon>Desulfovibrionia</taxon>
        <taxon>Desulfovibrionales</taxon>
        <taxon>Desulfovibrionaceae</taxon>
        <taxon>Desulfovibrio</taxon>
    </lineage>
</organism>
<dbReference type="AlphaFoldDB" id="A0A4P7UL59"/>
<proteinExistence type="inferred from homology"/>
<dbReference type="Pfam" id="PF13654">
    <property type="entry name" value="AAA_32"/>
    <property type="match status" value="1"/>
</dbReference>
<dbReference type="InterPro" id="IPR046844">
    <property type="entry name" value="Lon-like_helical"/>
</dbReference>
<dbReference type="GO" id="GO:0030163">
    <property type="term" value="P:protein catabolic process"/>
    <property type="evidence" value="ECO:0007669"/>
    <property type="project" value="InterPro"/>
</dbReference>
<dbReference type="InterPro" id="IPR027417">
    <property type="entry name" value="P-loop_NTPase"/>
</dbReference>
<dbReference type="EMBL" id="CP036295">
    <property type="protein sequence ID" value="QCC85598.1"/>
    <property type="molecule type" value="Genomic_DNA"/>
</dbReference>
<feature type="active site" evidence="2">
    <location>
        <position position="707"/>
    </location>
</feature>
<accession>A0A4P7UL59</accession>
<dbReference type="PROSITE" id="PS51786">
    <property type="entry name" value="LON_PROTEOLYTIC"/>
    <property type="match status" value="1"/>
</dbReference>
<keyword evidence="2" id="KW-0378">Hydrolase</keyword>
<dbReference type="InterPro" id="IPR041699">
    <property type="entry name" value="AAA_32"/>
</dbReference>
<dbReference type="Gene3D" id="3.30.230.10">
    <property type="match status" value="1"/>
</dbReference>
<evidence type="ECO:0000256" key="2">
    <source>
        <dbReference type="PROSITE-ProRule" id="PRU01122"/>
    </source>
</evidence>
<evidence type="ECO:0000313" key="5">
    <source>
        <dbReference type="Proteomes" id="UP000297065"/>
    </source>
</evidence>